<dbReference type="EMBL" id="JAQQDW010000050">
    <property type="protein sequence ID" value="MFM0106241.1"/>
    <property type="molecule type" value="Genomic_DNA"/>
</dbReference>
<accession>A0ACC7NKY9</accession>
<comment type="caution">
    <text evidence="1">The sequence shown here is derived from an EMBL/GenBank/DDBJ whole genome shotgun (WGS) entry which is preliminary data.</text>
</comment>
<evidence type="ECO:0000313" key="1">
    <source>
        <dbReference type="EMBL" id="MFM0106241.1"/>
    </source>
</evidence>
<sequence length="175" mass="19049">MNTRTHEQEHSMRRRCASDACPAGDDYVRQGSHGGHDQAPVILAGGTDVTHVHAGGERTHVPQVPGIVGALRDLYIDSSAAAQLGGYGLEVSELQWRALAERTETARLVLHREPIGDADTEAALHRLLVICDYIIELYIAGRECPSAVWREAGKLGREAYGYIDRGVNPKRGSDV</sequence>
<reference evidence="1 2" key="1">
    <citation type="journal article" date="2024" name="Chem. Sci.">
        <title>Discovery of megapolipeptins by genome mining of a Burkholderiales bacteria collection.</title>
        <authorList>
            <person name="Paulo B.S."/>
            <person name="Recchia M.J.J."/>
            <person name="Lee S."/>
            <person name="Fergusson C.H."/>
            <person name="Romanowski S.B."/>
            <person name="Hernandez A."/>
            <person name="Krull N."/>
            <person name="Liu D.Y."/>
            <person name="Cavanagh H."/>
            <person name="Bos A."/>
            <person name="Gray C.A."/>
            <person name="Murphy B.T."/>
            <person name="Linington R.G."/>
            <person name="Eustaquio A.S."/>
        </authorList>
    </citation>
    <scope>NUCLEOTIDE SEQUENCE [LARGE SCALE GENOMIC DNA]</scope>
    <source>
        <strain evidence="1 2">RL18-126-BIB-B</strain>
    </source>
</reference>
<proteinExistence type="predicted"/>
<keyword evidence="2" id="KW-1185">Reference proteome</keyword>
<evidence type="ECO:0000313" key="2">
    <source>
        <dbReference type="Proteomes" id="UP001629235"/>
    </source>
</evidence>
<organism evidence="1 2">
    <name type="scientific">Paraburkholderia rhynchosiae</name>
    <dbReference type="NCBI Taxonomy" id="487049"/>
    <lineage>
        <taxon>Bacteria</taxon>
        <taxon>Pseudomonadati</taxon>
        <taxon>Pseudomonadota</taxon>
        <taxon>Betaproteobacteria</taxon>
        <taxon>Burkholderiales</taxon>
        <taxon>Burkholderiaceae</taxon>
        <taxon>Paraburkholderia</taxon>
    </lineage>
</organism>
<name>A0ACC7NKY9_9BURK</name>
<dbReference type="Proteomes" id="UP001629235">
    <property type="component" value="Unassembled WGS sequence"/>
</dbReference>
<gene>
    <name evidence="1" type="ORF">PQR01_22790</name>
</gene>
<protein>
    <submittedName>
        <fullName evidence="1">Uncharacterized protein</fullName>
    </submittedName>
</protein>